<feature type="compositionally biased region" description="Low complexity" evidence="2">
    <location>
        <begin position="90"/>
        <end position="102"/>
    </location>
</feature>
<keyword evidence="1" id="KW-0479">Metal-binding</keyword>
<accession>A0A8X6L0T2</accession>
<sequence length="275" mass="30355">MCQATFKSKPYRDNCLKESGLFSDQTSGLLNWVCNECGVDFPSKIGLANHSSSHKKSEIRENEVPLFIPAPPKEKRVSRRQRVQQHSEGPPSAAPLAAPASPRQQDPVGEQGVEESVLVDIPKPEFLLHSGNPSINYWNMTTWKVLLKTSSELQKTSCPLLGITSAFALPIVHKGQMLDERVKLTSWTHKLSRNATGGTGGSSFGTSLLHNLTAVPSQRKQSRSILMLSGKLPKTTYPKRNLKALTAPQLYKISPRSLLHLVCNRLRTQPLDQTG</sequence>
<comment type="caution">
    <text evidence="4">The sequence shown here is derived from an EMBL/GenBank/DDBJ whole genome shotgun (WGS) entry which is preliminary data.</text>
</comment>
<reference evidence="4" key="1">
    <citation type="submission" date="2020-07" db="EMBL/GenBank/DDBJ databases">
        <title>Multicomponent nature underlies the extraordinary mechanical properties of spider dragline silk.</title>
        <authorList>
            <person name="Kono N."/>
            <person name="Nakamura H."/>
            <person name="Mori M."/>
            <person name="Yoshida Y."/>
            <person name="Ohtoshi R."/>
            <person name="Malay A.D."/>
            <person name="Moran D.A.P."/>
            <person name="Tomita M."/>
            <person name="Numata K."/>
            <person name="Arakawa K."/>
        </authorList>
    </citation>
    <scope>NUCLEOTIDE SEQUENCE</scope>
</reference>
<dbReference type="AlphaFoldDB" id="A0A8X6L0T2"/>
<protein>
    <recommendedName>
        <fullName evidence="3">C2H2-type domain-containing protein</fullName>
    </recommendedName>
</protein>
<evidence type="ECO:0000313" key="4">
    <source>
        <dbReference type="EMBL" id="GFQ93560.1"/>
    </source>
</evidence>
<dbReference type="InterPro" id="IPR013087">
    <property type="entry name" value="Znf_C2H2_type"/>
</dbReference>
<keyword evidence="5" id="KW-1185">Reference proteome</keyword>
<evidence type="ECO:0000313" key="5">
    <source>
        <dbReference type="Proteomes" id="UP000887116"/>
    </source>
</evidence>
<feature type="region of interest" description="Disordered" evidence="2">
    <location>
        <begin position="51"/>
        <end position="112"/>
    </location>
</feature>
<dbReference type="PROSITE" id="PS00028">
    <property type="entry name" value="ZINC_FINGER_C2H2_1"/>
    <property type="match status" value="1"/>
</dbReference>
<keyword evidence="1" id="KW-0863">Zinc-finger</keyword>
<evidence type="ECO:0000256" key="1">
    <source>
        <dbReference type="PROSITE-ProRule" id="PRU00042"/>
    </source>
</evidence>
<dbReference type="PROSITE" id="PS50157">
    <property type="entry name" value="ZINC_FINGER_C2H2_2"/>
    <property type="match status" value="1"/>
</dbReference>
<name>A0A8X6L0T2_TRICU</name>
<proteinExistence type="predicted"/>
<keyword evidence="1" id="KW-0862">Zinc</keyword>
<dbReference type="EMBL" id="BMAO01024173">
    <property type="protein sequence ID" value="GFQ93560.1"/>
    <property type="molecule type" value="Genomic_DNA"/>
</dbReference>
<organism evidence="4 5">
    <name type="scientific">Trichonephila clavata</name>
    <name type="common">Joro spider</name>
    <name type="synonym">Nephila clavata</name>
    <dbReference type="NCBI Taxonomy" id="2740835"/>
    <lineage>
        <taxon>Eukaryota</taxon>
        <taxon>Metazoa</taxon>
        <taxon>Ecdysozoa</taxon>
        <taxon>Arthropoda</taxon>
        <taxon>Chelicerata</taxon>
        <taxon>Arachnida</taxon>
        <taxon>Araneae</taxon>
        <taxon>Araneomorphae</taxon>
        <taxon>Entelegynae</taxon>
        <taxon>Araneoidea</taxon>
        <taxon>Nephilidae</taxon>
        <taxon>Trichonephila</taxon>
    </lineage>
</organism>
<feature type="domain" description="C2H2-type" evidence="3">
    <location>
        <begin position="32"/>
        <end position="59"/>
    </location>
</feature>
<dbReference type="Proteomes" id="UP000887116">
    <property type="component" value="Unassembled WGS sequence"/>
</dbReference>
<evidence type="ECO:0000256" key="2">
    <source>
        <dbReference type="SAM" id="MobiDB-lite"/>
    </source>
</evidence>
<dbReference type="GO" id="GO:0008270">
    <property type="term" value="F:zinc ion binding"/>
    <property type="evidence" value="ECO:0007669"/>
    <property type="project" value="UniProtKB-KW"/>
</dbReference>
<evidence type="ECO:0000259" key="3">
    <source>
        <dbReference type="PROSITE" id="PS50157"/>
    </source>
</evidence>
<gene>
    <name evidence="4" type="ORF">TNCT_476321</name>
</gene>